<dbReference type="Proteomes" id="UP000199399">
    <property type="component" value="Unassembled WGS sequence"/>
</dbReference>
<dbReference type="AlphaFoldDB" id="A0A1G7R7Z4"/>
<dbReference type="EMBL" id="FNBP01000004">
    <property type="protein sequence ID" value="SDG06921.1"/>
    <property type="molecule type" value="Genomic_DNA"/>
</dbReference>
<gene>
    <name evidence="2" type="ORF">SAMN04489759_104303</name>
</gene>
<dbReference type="OrthoDB" id="9811330at2"/>
<accession>A0A1G7R7Z4</accession>
<sequence length="90" mass="9995">MSATGTTPISDLAPQGDDLTDYDHAHMTLYLRLFDAAESGASLQEVSQILFGIDADKEPERARKIYDSHLARARWMTEHGYRKLLEGGNG</sequence>
<dbReference type="RefSeq" id="WP_093741792.1">
    <property type="nucleotide sequence ID" value="NZ_FNBP01000004.1"/>
</dbReference>
<evidence type="ECO:0000313" key="2">
    <source>
        <dbReference type="EMBL" id="SDG06921.1"/>
    </source>
</evidence>
<protein>
    <submittedName>
        <fullName evidence="2">Uncharacterized conserved protein</fullName>
    </submittedName>
</protein>
<organism evidence="2 3">
    <name type="scientific">Sulfitobacter delicatus</name>
    <dbReference type="NCBI Taxonomy" id="218672"/>
    <lineage>
        <taxon>Bacteria</taxon>
        <taxon>Pseudomonadati</taxon>
        <taxon>Pseudomonadota</taxon>
        <taxon>Alphaproteobacteria</taxon>
        <taxon>Rhodobacterales</taxon>
        <taxon>Roseobacteraceae</taxon>
        <taxon>Sulfitobacter</taxon>
    </lineage>
</organism>
<evidence type="ECO:0000313" key="3">
    <source>
        <dbReference type="Proteomes" id="UP000199399"/>
    </source>
</evidence>
<feature type="domain" description="T6SS Transcription factor RovC-like DNA binding" evidence="1">
    <location>
        <begin position="14"/>
        <end position="85"/>
    </location>
</feature>
<reference evidence="3" key="1">
    <citation type="submission" date="2016-10" db="EMBL/GenBank/DDBJ databases">
        <authorList>
            <person name="Varghese N."/>
            <person name="Submissions S."/>
        </authorList>
    </citation>
    <scope>NUCLEOTIDE SEQUENCE [LARGE SCALE GENOMIC DNA]</scope>
    <source>
        <strain evidence="3">DSM 16477</strain>
    </source>
</reference>
<dbReference type="InterPro" id="IPR018754">
    <property type="entry name" value="RovC-like_DNA-bd"/>
</dbReference>
<proteinExistence type="predicted"/>
<dbReference type="Pfam" id="PF10074">
    <property type="entry name" value="RovC_DNA-bd"/>
    <property type="match status" value="1"/>
</dbReference>
<name>A0A1G7R7Z4_9RHOB</name>
<keyword evidence="3" id="KW-1185">Reference proteome</keyword>
<evidence type="ECO:0000259" key="1">
    <source>
        <dbReference type="Pfam" id="PF10074"/>
    </source>
</evidence>
<dbReference type="STRING" id="218672.SAMN04489759_104303"/>